<dbReference type="RefSeq" id="WP_208227049.1">
    <property type="nucleotide sequence ID" value="NZ_CP050854.1"/>
</dbReference>
<keyword evidence="11 12" id="KW-0472">Membrane</keyword>
<comment type="subcellular location">
    <subcellularLocation>
        <location evidence="2 12">Cell inner membrane</location>
        <topology evidence="2 12">Single-pass membrane protein</topology>
    </subcellularLocation>
</comment>
<proteinExistence type="inferred from homology"/>
<evidence type="ECO:0000256" key="2">
    <source>
        <dbReference type="ARBA" id="ARBA00004377"/>
    </source>
</evidence>
<dbReference type="InterPro" id="IPR010052">
    <property type="entry name" value="T2SS_protein-GspI"/>
</dbReference>
<evidence type="ECO:0000256" key="1">
    <source>
        <dbReference type="ARBA" id="ARBA00003161"/>
    </source>
</evidence>
<dbReference type="NCBIfam" id="TIGR01707">
    <property type="entry name" value="gspI"/>
    <property type="match status" value="1"/>
</dbReference>
<keyword evidence="15" id="KW-1185">Reference proteome</keyword>
<feature type="transmembrane region" description="Helical" evidence="12">
    <location>
        <begin position="16"/>
        <end position="37"/>
    </location>
</feature>
<evidence type="ECO:0000256" key="11">
    <source>
        <dbReference type="ARBA" id="ARBA00023136"/>
    </source>
</evidence>
<dbReference type="PROSITE" id="PS00409">
    <property type="entry name" value="PROKAR_NTER_METHYL"/>
    <property type="match status" value="1"/>
</dbReference>
<dbReference type="InterPro" id="IPR003413">
    <property type="entry name" value="T2SS_GspI_C"/>
</dbReference>
<evidence type="ECO:0000313" key="15">
    <source>
        <dbReference type="Proteomes" id="UP000671960"/>
    </source>
</evidence>
<gene>
    <name evidence="14" type="primary">gspI</name>
    <name evidence="14" type="ORF">HC231_12975</name>
</gene>
<dbReference type="Pfam" id="PF07963">
    <property type="entry name" value="N_methyl"/>
    <property type="match status" value="1"/>
</dbReference>
<evidence type="ECO:0000256" key="5">
    <source>
        <dbReference type="ARBA" id="ARBA00022475"/>
    </source>
</evidence>
<sequence length="131" mass="14233">MRGRLPVGREQARQRGFTLIEVLVALTIVSVALAAFARITGQTAANLGHIEQQSLAMLSAENSLAELRIGTLPAPGVRRFECPQGERRFACRVSIEPPRQGVYDVAVDVYAGRDDDHSLASLRTQLPAARP</sequence>
<evidence type="ECO:0000256" key="10">
    <source>
        <dbReference type="ARBA" id="ARBA00022989"/>
    </source>
</evidence>
<dbReference type="Gene3D" id="3.30.1300.30">
    <property type="entry name" value="GSPII I/J protein-like"/>
    <property type="match status" value="1"/>
</dbReference>
<keyword evidence="9" id="KW-0653">Protein transport</keyword>
<protein>
    <recommendedName>
        <fullName evidence="12">Type II secretion system protein I</fullName>
        <shortName evidence="12">T2SS minor pseudopilin I</shortName>
    </recommendedName>
</protein>
<keyword evidence="10 12" id="KW-1133">Transmembrane helix</keyword>
<evidence type="ECO:0000256" key="8">
    <source>
        <dbReference type="ARBA" id="ARBA00022692"/>
    </source>
</evidence>
<comment type="similarity">
    <text evidence="3 12">Belongs to the GSP I family.</text>
</comment>
<dbReference type="SUPFAM" id="SSF54523">
    <property type="entry name" value="Pili subunits"/>
    <property type="match status" value="1"/>
</dbReference>
<dbReference type="InterPro" id="IPR012902">
    <property type="entry name" value="N_methyl_site"/>
</dbReference>
<organism evidence="14 15">
    <name type="scientific">Brenneria izadpanahii</name>
    <dbReference type="NCBI Taxonomy" id="2722756"/>
    <lineage>
        <taxon>Bacteria</taxon>
        <taxon>Pseudomonadati</taxon>
        <taxon>Pseudomonadota</taxon>
        <taxon>Gammaproteobacteria</taxon>
        <taxon>Enterobacterales</taxon>
        <taxon>Pectobacteriaceae</taxon>
        <taxon>Brenneria</taxon>
    </lineage>
</organism>
<evidence type="ECO:0000256" key="3">
    <source>
        <dbReference type="ARBA" id="ARBA00008358"/>
    </source>
</evidence>
<evidence type="ECO:0000256" key="9">
    <source>
        <dbReference type="ARBA" id="ARBA00022927"/>
    </source>
</evidence>
<name>A0ABX7UVX0_9GAMM</name>
<dbReference type="Proteomes" id="UP000671960">
    <property type="component" value="Chromosome"/>
</dbReference>
<evidence type="ECO:0000313" key="14">
    <source>
        <dbReference type="EMBL" id="QTF08712.1"/>
    </source>
</evidence>
<dbReference type="PANTHER" id="PTHR38779:SF2">
    <property type="entry name" value="TYPE II SECRETION SYSTEM PROTEIN I-RELATED"/>
    <property type="match status" value="1"/>
</dbReference>
<reference evidence="14 15" key="1">
    <citation type="submission" date="2020-03" db="EMBL/GenBank/DDBJ databases">
        <authorList>
            <person name="Bakhshi Ganjeh M."/>
        </authorList>
    </citation>
    <scope>NUCLEOTIDE SEQUENCE [LARGE SCALE GENOMIC DNA]</scope>
    <source>
        <strain evidence="15">Iran 50</strain>
    </source>
</reference>
<comment type="function">
    <text evidence="1">Component of the type II secretion system required for the energy-dependent secretion of extracellular factors such as proteases and toxins from the periplasm. Part of the pseudopilus tip complex that is critical for the recognition and binding of secretion substrates.</text>
</comment>
<evidence type="ECO:0000256" key="4">
    <source>
        <dbReference type="ARBA" id="ARBA00022448"/>
    </source>
</evidence>
<keyword evidence="5" id="KW-1003">Cell membrane</keyword>
<dbReference type="PANTHER" id="PTHR38779">
    <property type="entry name" value="TYPE II SECRETION SYSTEM PROTEIN I-RELATED"/>
    <property type="match status" value="1"/>
</dbReference>
<dbReference type="NCBIfam" id="TIGR02532">
    <property type="entry name" value="IV_pilin_GFxxxE"/>
    <property type="match status" value="1"/>
</dbReference>
<comment type="PTM">
    <text evidence="12">Cleaved by prepilin peptidase.</text>
</comment>
<keyword evidence="8 12" id="KW-0812">Transmembrane</keyword>
<evidence type="ECO:0000259" key="13">
    <source>
        <dbReference type="Pfam" id="PF02501"/>
    </source>
</evidence>
<evidence type="ECO:0000256" key="7">
    <source>
        <dbReference type="ARBA" id="ARBA00022519"/>
    </source>
</evidence>
<feature type="domain" description="Type II secretion system protein GspI C-terminal" evidence="13">
    <location>
        <begin position="51"/>
        <end position="124"/>
    </location>
</feature>
<comment type="subunit">
    <text evidence="12">Type II secretion is composed of four main components: the outer membrane complex, the inner membrane complex, the cytoplasmic secretion ATPase and the periplasm-spanning pseudopilus.</text>
</comment>
<keyword evidence="4" id="KW-0813">Transport</keyword>
<evidence type="ECO:0000256" key="12">
    <source>
        <dbReference type="RuleBase" id="RU368030"/>
    </source>
</evidence>
<dbReference type="Pfam" id="PF02501">
    <property type="entry name" value="T2SSI"/>
    <property type="match status" value="1"/>
</dbReference>
<dbReference type="EMBL" id="CP050854">
    <property type="protein sequence ID" value="QTF08712.1"/>
    <property type="molecule type" value="Genomic_DNA"/>
</dbReference>
<accession>A0ABX7UVX0</accession>
<keyword evidence="6 12" id="KW-0488">Methylation</keyword>
<keyword evidence="7 12" id="KW-0997">Cell inner membrane</keyword>
<evidence type="ECO:0000256" key="6">
    <source>
        <dbReference type="ARBA" id="ARBA00022481"/>
    </source>
</evidence>
<dbReference type="InterPro" id="IPR045584">
    <property type="entry name" value="Pilin-like"/>
</dbReference>